<dbReference type="Pfam" id="PF05020">
    <property type="entry name" value="zf-NPL4"/>
    <property type="match status" value="1"/>
</dbReference>
<evidence type="ECO:0000259" key="9">
    <source>
        <dbReference type="PROSITE" id="PS50199"/>
    </source>
</evidence>
<name>A0A9P6GZ17_9MICR</name>
<evidence type="ECO:0000256" key="4">
    <source>
        <dbReference type="ARBA" id="ARBA00022723"/>
    </source>
</evidence>
<evidence type="ECO:0000313" key="11">
    <source>
        <dbReference type="Proteomes" id="UP000740883"/>
    </source>
</evidence>
<evidence type="ECO:0000256" key="5">
    <source>
        <dbReference type="ARBA" id="ARBA00022771"/>
    </source>
</evidence>
<proteinExistence type="predicted"/>
<organism evidence="10 11">
    <name type="scientific">Nosema granulosis</name>
    <dbReference type="NCBI Taxonomy" id="83296"/>
    <lineage>
        <taxon>Eukaryota</taxon>
        <taxon>Fungi</taxon>
        <taxon>Fungi incertae sedis</taxon>
        <taxon>Microsporidia</taxon>
        <taxon>Nosematidae</taxon>
        <taxon>Nosema</taxon>
    </lineage>
</organism>
<dbReference type="InterPro" id="IPR007716">
    <property type="entry name" value="NPL4_Zn-bd_put"/>
</dbReference>
<gene>
    <name evidence="10" type="primary">Npl4</name>
    <name evidence="10" type="ORF">NGRA_2609</name>
</gene>
<dbReference type="PANTHER" id="PTHR12710">
    <property type="entry name" value="NUCLEAR PROTEIN LOCALIZATION 4"/>
    <property type="match status" value="1"/>
</dbReference>
<comment type="function">
    <text evidence="7">Involved in the import of nuclear-targeted proteins into the nucleus and the export of poly(A) RNA out of the nucleus. Has a role in the endoplasmic reticulum-associated degradation (ERAD) pathway.</text>
</comment>
<dbReference type="InterPro" id="IPR007717">
    <property type="entry name" value="NPL4_C"/>
</dbReference>
<dbReference type="InterPro" id="IPR036443">
    <property type="entry name" value="Znf_RanBP2_sf"/>
</dbReference>
<dbReference type="PROSITE" id="PS50199">
    <property type="entry name" value="ZF_RANBP2_2"/>
    <property type="match status" value="1"/>
</dbReference>
<dbReference type="GO" id="GO:0006511">
    <property type="term" value="P:ubiquitin-dependent protein catabolic process"/>
    <property type="evidence" value="ECO:0007669"/>
    <property type="project" value="InterPro"/>
</dbReference>
<evidence type="ECO:0000256" key="8">
    <source>
        <dbReference type="PROSITE-ProRule" id="PRU00322"/>
    </source>
</evidence>
<keyword evidence="4" id="KW-0479">Metal-binding</keyword>
<dbReference type="CDD" id="cd08061">
    <property type="entry name" value="MPN_NPL4"/>
    <property type="match status" value="1"/>
</dbReference>
<dbReference type="InterPro" id="IPR016563">
    <property type="entry name" value="Npl4"/>
</dbReference>
<dbReference type="InterPro" id="IPR024682">
    <property type="entry name" value="Npl4_Ub-like_dom"/>
</dbReference>
<dbReference type="EMBL" id="SBJO01000324">
    <property type="protein sequence ID" value="KAF9761489.1"/>
    <property type="molecule type" value="Genomic_DNA"/>
</dbReference>
<protein>
    <recommendedName>
        <fullName evidence="3">Nuclear protein localization protein 4</fullName>
    </recommendedName>
</protein>
<dbReference type="GO" id="GO:0031625">
    <property type="term" value="F:ubiquitin protein ligase binding"/>
    <property type="evidence" value="ECO:0007669"/>
    <property type="project" value="TreeGrafter"/>
</dbReference>
<evidence type="ECO:0000256" key="6">
    <source>
        <dbReference type="ARBA" id="ARBA00022833"/>
    </source>
</evidence>
<dbReference type="Gene3D" id="2.30.30.380">
    <property type="entry name" value="Zn-finger domain of Sec23/24"/>
    <property type="match status" value="1"/>
</dbReference>
<dbReference type="InterPro" id="IPR001876">
    <property type="entry name" value="Znf_RanBP2"/>
</dbReference>
<evidence type="ECO:0000313" key="10">
    <source>
        <dbReference type="EMBL" id="KAF9761489.1"/>
    </source>
</evidence>
<feature type="domain" description="RanBP2-type" evidence="9">
    <location>
        <begin position="464"/>
        <end position="495"/>
    </location>
</feature>
<evidence type="ECO:0000256" key="2">
    <source>
        <dbReference type="ARBA" id="ARBA00004556"/>
    </source>
</evidence>
<dbReference type="GO" id="GO:0048471">
    <property type="term" value="C:perinuclear region of cytoplasm"/>
    <property type="evidence" value="ECO:0007669"/>
    <property type="project" value="UniProtKB-SubCell"/>
</dbReference>
<dbReference type="PANTHER" id="PTHR12710:SF0">
    <property type="entry name" value="NUCLEAR PROTEIN LOCALIZATION PROTEIN 4 HOMOLOG"/>
    <property type="match status" value="1"/>
</dbReference>
<dbReference type="Pfam" id="PF05021">
    <property type="entry name" value="NPL4"/>
    <property type="match status" value="1"/>
</dbReference>
<dbReference type="Proteomes" id="UP000740883">
    <property type="component" value="Unassembled WGS sequence"/>
</dbReference>
<dbReference type="GO" id="GO:0043130">
    <property type="term" value="F:ubiquitin binding"/>
    <property type="evidence" value="ECO:0007669"/>
    <property type="project" value="TreeGrafter"/>
</dbReference>
<dbReference type="GO" id="GO:0008270">
    <property type="term" value="F:zinc ion binding"/>
    <property type="evidence" value="ECO:0007669"/>
    <property type="project" value="UniProtKB-KW"/>
</dbReference>
<keyword evidence="5 8" id="KW-0863">Zinc-finger</keyword>
<dbReference type="AlphaFoldDB" id="A0A9P6GZ17"/>
<dbReference type="PROSITE" id="PS01358">
    <property type="entry name" value="ZF_RANBP2_1"/>
    <property type="match status" value="1"/>
</dbReference>
<comment type="subcellular location">
    <subcellularLocation>
        <location evidence="2">Cytoplasm</location>
        <location evidence="2">Perinuclear region</location>
    </subcellularLocation>
    <subcellularLocation>
        <location evidence="1">Nucleus membrane</location>
        <topology evidence="1">Peripheral membrane protein</topology>
        <orientation evidence="1">Cytoplasmic side</orientation>
    </subcellularLocation>
</comment>
<keyword evidence="11" id="KW-1185">Reference proteome</keyword>
<dbReference type="SUPFAM" id="SSF90209">
    <property type="entry name" value="Ran binding protein zinc finger-like"/>
    <property type="match status" value="1"/>
</dbReference>
<sequence length="496" mass="58130">MIIFIRGPSEQKRVEIREDEDIYKKVQDLFKVEQFAVFKDSAKKCKIHKGELVKNLGLKNGSAIYVEYEIVQKEVKRVKDKMMCSHDVNAMCANCAPLDPWDEKYYKEKNIKYLSFGSYKEMLKHQKTNLEMENYDQKKCAEHSSKTKCVRCQDADILLIPQIYRMVDHIEFDNQKIVENFIKNWKDSHKQFFGLLIGKYKQYDRSPLGTRAVVSGIWEPEQENFPDGFVLTETLDDDFLDGTGLEIVGMIYTDIIYDGKLTSDRLMHNYLVSSLEVCFMAKMQFMFPHIDNNKVFNSRFVTIIATPNESGDIELLEYQVSSQCMALTRNNYILPTENPEKSLAKKNIFYKTRDEANNLLQVKADPYLPNDYFLVRLTHGMKSNPLFTQCSFIPFKLGNSKMSEYFGGDYSLEKFSNFNLLMKLKTRISNFNVFLKAIISKDTAYFEEFKRSEEFQEIVLPLQKYNKIEWVCEVCTYINSHRPDNCEICESPRNFN</sequence>
<evidence type="ECO:0000256" key="3">
    <source>
        <dbReference type="ARBA" id="ARBA00019709"/>
    </source>
</evidence>
<evidence type="ECO:0000256" key="7">
    <source>
        <dbReference type="ARBA" id="ARBA00024703"/>
    </source>
</evidence>
<reference evidence="10 11" key="1">
    <citation type="journal article" date="2020" name="Genome Biol. Evol.">
        <title>Comparative genomics of strictly vertically transmitted, feminizing microsporidia endosymbionts of amphipod crustaceans.</title>
        <authorList>
            <person name="Cormier A."/>
            <person name="Chebbi M.A."/>
            <person name="Giraud I."/>
            <person name="Wattier R."/>
            <person name="Teixeira M."/>
            <person name="Gilbert C."/>
            <person name="Rigaud T."/>
            <person name="Cordaux R."/>
        </authorList>
    </citation>
    <scope>NUCLEOTIDE SEQUENCE [LARGE SCALE GENOMIC DNA]</scope>
    <source>
        <strain evidence="10 11">Ou3-Ou53</strain>
    </source>
</reference>
<comment type="caution">
    <text evidence="10">The sequence shown here is derived from an EMBL/GenBank/DDBJ whole genome shotgun (WGS) entry which is preliminary data.</text>
</comment>
<keyword evidence="6" id="KW-0862">Zinc</keyword>
<accession>A0A9P6GZ17</accession>
<dbReference type="OrthoDB" id="10251089at2759"/>
<evidence type="ECO:0000256" key="1">
    <source>
        <dbReference type="ARBA" id="ARBA00004335"/>
    </source>
</evidence>
<dbReference type="GO" id="GO:0031965">
    <property type="term" value="C:nuclear membrane"/>
    <property type="evidence" value="ECO:0007669"/>
    <property type="project" value="UniProtKB-SubCell"/>
</dbReference>
<dbReference type="Pfam" id="PF11543">
    <property type="entry name" value="UN_NPL4"/>
    <property type="match status" value="1"/>
</dbReference>